<dbReference type="RefSeq" id="WP_192600596.1">
    <property type="nucleotide sequence ID" value="NZ_JADBEL010000044.1"/>
</dbReference>
<evidence type="ECO:0000313" key="2">
    <source>
        <dbReference type="Proteomes" id="UP000658225"/>
    </source>
</evidence>
<organism evidence="1 2">
    <name type="scientific">Sporosarcina limicola</name>
    <dbReference type="NCBI Taxonomy" id="34101"/>
    <lineage>
        <taxon>Bacteria</taxon>
        <taxon>Bacillati</taxon>
        <taxon>Bacillota</taxon>
        <taxon>Bacilli</taxon>
        <taxon>Bacillales</taxon>
        <taxon>Caryophanaceae</taxon>
        <taxon>Sporosarcina</taxon>
    </lineage>
</organism>
<dbReference type="Proteomes" id="UP000658225">
    <property type="component" value="Unassembled WGS sequence"/>
</dbReference>
<keyword evidence="2" id="KW-1185">Reference proteome</keyword>
<sequence>MDYNKIGKQQAFIEGSSVPSVVQISYKKNHSQIIGTEWAERYETESQRGLIEQDIQMAVGQFYSNIMDIPQWQLDELRDLQNLKPGTYFLDVGDFSYTVDIEARSKEVGCERSREENIMTKTINMQQVKDSSAKRPIDVMDLCETVHMVKEGCLKDGPFTLYEQRQDGTRAPFEVSREHFLDFILEAAVTDIYDLMEDYLDDEGELDLVGALKEVKADCQACKIADKNKQENLKILALDLDNELNAIGCDVIALNDIRELVAHLRIKMDNIDEKDARLYFNEFHRSVRVLDELCVSAMDSLNTNHAAAQEIKQEIFNNTTSKEKAGSSLIGMIPMTPERDREIAMEYNHKAFMQEFGRVPFDEKEVIDWVSKIVADIKNGQ</sequence>
<dbReference type="EMBL" id="JADBEL010000044">
    <property type="protein sequence ID" value="MBE1557006.1"/>
    <property type="molecule type" value="Genomic_DNA"/>
</dbReference>
<name>A0A927MTD7_9BACL</name>
<evidence type="ECO:0000313" key="1">
    <source>
        <dbReference type="EMBL" id="MBE1557006.1"/>
    </source>
</evidence>
<proteinExistence type="predicted"/>
<accession>A0A927MTD7</accession>
<comment type="caution">
    <text evidence="1">The sequence shown here is derived from an EMBL/GenBank/DDBJ whole genome shotgun (WGS) entry which is preliminary data.</text>
</comment>
<reference evidence="1" key="1">
    <citation type="submission" date="2020-10" db="EMBL/GenBank/DDBJ databases">
        <title>Genomic Encyclopedia of Type Strains, Phase IV (KMG-IV): sequencing the most valuable type-strain genomes for metagenomic binning, comparative biology and taxonomic classification.</title>
        <authorList>
            <person name="Goeker M."/>
        </authorList>
    </citation>
    <scope>NUCLEOTIDE SEQUENCE</scope>
    <source>
        <strain evidence="1">DSM 13886</strain>
    </source>
</reference>
<protein>
    <submittedName>
        <fullName evidence="1">Uncharacterized protein</fullName>
    </submittedName>
</protein>
<dbReference type="AlphaFoldDB" id="A0A927MTD7"/>
<gene>
    <name evidence="1" type="ORF">H4683_004132</name>
</gene>